<dbReference type="RefSeq" id="XP_060295407.1">
    <property type="nucleotide sequence ID" value="XM_060440218.1"/>
</dbReference>
<dbReference type="SUPFAM" id="SSF51735">
    <property type="entry name" value="NAD(P)-binding Rossmann-fold domains"/>
    <property type="match status" value="1"/>
</dbReference>
<dbReference type="Gene3D" id="3.40.50.720">
    <property type="entry name" value="NAD(P)-binding Rossmann-like Domain"/>
    <property type="match status" value="1"/>
</dbReference>
<protein>
    <recommendedName>
        <fullName evidence="5">NmrA-like domain-containing protein</fullName>
    </recommendedName>
</protein>
<sequence length="323" mass="36093">MANQLAHIKWVTVVGDTTPLGKAVVEALIPHPGYVLRVLRPVSSEEPVAQPYIVVDRVPDDWDSEMTMDALSASHAVVNCLDVTWENRWKHHRVAEAAFRGEVSRYIPATFGSVDCRNQQARRALKLYEEKYKLLKYVKDKALGPDNIIEHPDGSLTRPFSWTSIVTGLFLDRGIKDRSLSIDPALRRIGIFDGGYTYCSYSTVCLAAAAVLRVLDNPDKTKNKVVHVQSFCVSQDELKASLERVTHEQWTPVKMGPLVYTPFLVNLAQNDHFGATQILNHVVGVAEGEYATESGLDMSELGMPMQMEPLDYVVRKALELEGN</sequence>
<evidence type="ECO:0000256" key="1">
    <source>
        <dbReference type="ARBA" id="ARBA00022857"/>
    </source>
</evidence>
<reference evidence="3" key="1">
    <citation type="submission" date="2023-06" db="EMBL/GenBank/DDBJ databases">
        <title>Genome-scale phylogeny and comparative genomics of the fungal order Sordariales.</title>
        <authorList>
            <consortium name="Lawrence Berkeley National Laboratory"/>
            <person name="Hensen N."/>
            <person name="Bonometti L."/>
            <person name="Westerberg I."/>
            <person name="Brannstrom I.O."/>
            <person name="Guillou S."/>
            <person name="Cros-Aarteil S."/>
            <person name="Calhoun S."/>
            <person name="Haridas S."/>
            <person name="Kuo A."/>
            <person name="Mondo S."/>
            <person name="Pangilinan J."/>
            <person name="Riley R."/>
            <person name="LaButti K."/>
            <person name="Andreopoulos B."/>
            <person name="Lipzen A."/>
            <person name="Chen C."/>
            <person name="Yanf M."/>
            <person name="Daum C."/>
            <person name="Ng V."/>
            <person name="Clum A."/>
            <person name="Steindorff A."/>
            <person name="Ohm R."/>
            <person name="Martin F."/>
            <person name="Silar P."/>
            <person name="Natvig D."/>
            <person name="Lalanne C."/>
            <person name="Gautier V."/>
            <person name="Ament-velasquez S.L."/>
            <person name="Kruys A."/>
            <person name="Hutchinson M.I."/>
            <person name="Powell A.J."/>
            <person name="Barry K."/>
            <person name="Miller A.N."/>
            <person name="Grigoriev I.V."/>
            <person name="Debuchy R."/>
            <person name="Gladieux P."/>
            <person name="Thoren M.H."/>
            <person name="Johannesson H."/>
        </authorList>
    </citation>
    <scope>NUCLEOTIDE SEQUENCE</scope>
    <source>
        <strain evidence="3">SMH2392-1A</strain>
    </source>
</reference>
<evidence type="ECO:0008006" key="5">
    <source>
        <dbReference type="Google" id="ProtNLM"/>
    </source>
</evidence>
<accession>A0AA40ADZ1</accession>
<proteinExistence type="predicted"/>
<dbReference type="Proteomes" id="UP001172101">
    <property type="component" value="Unassembled WGS sequence"/>
</dbReference>
<gene>
    <name evidence="3" type="ORF">B0T26DRAFT_678342</name>
</gene>
<keyword evidence="1" id="KW-0521">NADP</keyword>
<comment type="caution">
    <text evidence="3">The sequence shown here is derived from an EMBL/GenBank/DDBJ whole genome shotgun (WGS) entry which is preliminary data.</text>
</comment>
<dbReference type="AlphaFoldDB" id="A0AA40ADZ1"/>
<dbReference type="PANTHER" id="PTHR47706">
    <property type="entry name" value="NMRA-LIKE FAMILY PROTEIN"/>
    <property type="match status" value="1"/>
</dbReference>
<evidence type="ECO:0000313" key="3">
    <source>
        <dbReference type="EMBL" id="KAK0714085.1"/>
    </source>
</evidence>
<dbReference type="GO" id="GO:0016491">
    <property type="term" value="F:oxidoreductase activity"/>
    <property type="evidence" value="ECO:0007669"/>
    <property type="project" value="UniProtKB-KW"/>
</dbReference>
<organism evidence="3 4">
    <name type="scientific">Lasiosphaeria miniovina</name>
    <dbReference type="NCBI Taxonomy" id="1954250"/>
    <lineage>
        <taxon>Eukaryota</taxon>
        <taxon>Fungi</taxon>
        <taxon>Dikarya</taxon>
        <taxon>Ascomycota</taxon>
        <taxon>Pezizomycotina</taxon>
        <taxon>Sordariomycetes</taxon>
        <taxon>Sordariomycetidae</taxon>
        <taxon>Sordariales</taxon>
        <taxon>Lasiosphaeriaceae</taxon>
        <taxon>Lasiosphaeria</taxon>
    </lineage>
</organism>
<evidence type="ECO:0000256" key="2">
    <source>
        <dbReference type="ARBA" id="ARBA00023002"/>
    </source>
</evidence>
<dbReference type="PANTHER" id="PTHR47706:SF9">
    <property type="entry name" value="NMRA-LIKE DOMAIN-CONTAINING PROTEIN-RELATED"/>
    <property type="match status" value="1"/>
</dbReference>
<name>A0AA40ADZ1_9PEZI</name>
<dbReference type="InterPro" id="IPR036291">
    <property type="entry name" value="NAD(P)-bd_dom_sf"/>
</dbReference>
<keyword evidence="2" id="KW-0560">Oxidoreductase</keyword>
<dbReference type="InterPro" id="IPR051609">
    <property type="entry name" value="NmrA/Isoflavone_reductase-like"/>
</dbReference>
<evidence type="ECO:0000313" key="4">
    <source>
        <dbReference type="Proteomes" id="UP001172101"/>
    </source>
</evidence>
<keyword evidence="4" id="KW-1185">Reference proteome</keyword>
<dbReference type="GeneID" id="85323488"/>
<dbReference type="EMBL" id="JAUIRO010000005">
    <property type="protein sequence ID" value="KAK0714085.1"/>
    <property type="molecule type" value="Genomic_DNA"/>
</dbReference>